<gene>
    <name evidence="2" type="ORF">JOE57_002622</name>
</gene>
<name>A0ABS2RL25_9ACTN</name>
<evidence type="ECO:0000313" key="2">
    <source>
        <dbReference type="EMBL" id="MBM7799701.1"/>
    </source>
</evidence>
<evidence type="ECO:0000256" key="1">
    <source>
        <dbReference type="SAM" id="Phobius"/>
    </source>
</evidence>
<keyword evidence="3" id="KW-1185">Reference proteome</keyword>
<dbReference type="EMBL" id="JAFBCF010000001">
    <property type="protein sequence ID" value="MBM7799701.1"/>
    <property type="molecule type" value="Genomic_DNA"/>
</dbReference>
<feature type="transmembrane region" description="Helical" evidence="1">
    <location>
        <begin position="346"/>
        <end position="364"/>
    </location>
</feature>
<keyword evidence="1" id="KW-0472">Membrane</keyword>
<comment type="caution">
    <text evidence="2">The sequence shown here is derived from an EMBL/GenBank/DDBJ whole genome shotgun (WGS) entry which is preliminary data.</text>
</comment>
<evidence type="ECO:0008006" key="4">
    <source>
        <dbReference type="Google" id="ProtNLM"/>
    </source>
</evidence>
<protein>
    <recommendedName>
        <fullName evidence="4">Dolichyl-phosphate-mannose-protein mannosyltransferase</fullName>
    </recommendedName>
</protein>
<feature type="transmembrane region" description="Helical" evidence="1">
    <location>
        <begin position="113"/>
        <end position="131"/>
    </location>
</feature>
<feature type="transmembrane region" description="Helical" evidence="1">
    <location>
        <begin position="321"/>
        <end position="340"/>
    </location>
</feature>
<evidence type="ECO:0000313" key="3">
    <source>
        <dbReference type="Proteomes" id="UP000704762"/>
    </source>
</evidence>
<feature type="transmembrane region" description="Helical" evidence="1">
    <location>
        <begin position="138"/>
        <end position="157"/>
    </location>
</feature>
<keyword evidence="1" id="KW-0812">Transmembrane</keyword>
<feature type="transmembrane region" description="Helical" evidence="1">
    <location>
        <begin position="297"/>
        <end position="314"/>
    </location>
</feature>
<keyword evidence="1" id="KW-1133">Transmembrane helix</keyword>
<accession>A0ABS2RL25</accession>
<feature type="transmembrane region" description="Helical" evidence="1">
    <location>
        <begin position="84"/>
        <end position="101"/>
    </location>
</feature>
<feature type="transmembrane region" description="Helical" evidence="1">
    <location>
        <begin position="230"/>
        <end position="250"/>
    </location>
</feature>
<feature type="transmembrane region" description="Helical" evidence="1">
    <location>
        <begin position="194"/>
        <end position="224"/>
    </location>
</feature>
<reference evidence="2 3" key="1">
    <citation type="submission" date="2021-01" db="EMBL/GenBank/DDBJ databases">
        <title>Sequencing the genomes of 1000 actinobacteria strains.</title>
        <authorList>
            <person name="Klenk H.-P."/>
        </authorList>
    </citation>
    <scope>NUCLEOTIDE SEQUENCE [LARGE SCALE GENOMIC DNA]</scope>
    <source>
        <strain evidence="2 3">DSM 18662</strain>
    </source>
</reference>
<feature type="transmembrane region" description="Helical" evidence="1">
    <location>
        <begin position="371"/>
        <end position="389"/>
    </location>
</feature>
<proteinExistence type="predicted"/>
<organism evidence="2 3">
    <name type="scientific">Microlunatus panaciterrae</name>
    <dbReference type="NCBI Taxonomy" id="400768"/>
    <lineage>
        <taxon>Bacteria</taxon>
        <taxon>Bacillati</taxon>
        <taxon>Actinomycetota</taxon>
        <taxon>Actinomycetes</taxon>
        <taxon>Propionibacteriales</taxon>
        <taxon>Propionibacteriaceae</taxon>
        <taxon>Microlunatus</taxon>
    </lineage>
</organism>
<sequence>MSTYVDEHTPRPAPRRLLAPPSRLAGGSWESVALMLAIAAAAFGIRLATMVRNHGLFGLGNYDDGVYYGAAVGLVNGRMPYRDFLLLHPPGIVLALAPFAALGELVGDARGFALARLAWMLLGAVNAVLVYRILRPATIAGAVIGGFGYAVFTPAVYGEHTTLLEAPATTALLGAVLLLNGTAGRRRPAEAGPLIAAGLLLGLTVGFKVWGVVGVLLVLGWLLSTRRLKAAGWVAFGTAVAGAAVYLPFFAQAPGAMWRYTVMDQLHRSRFRSVSLASRAIQMMGLGRFGARHPSSVLLTGALIVCLAAAAVAWRNEHARLMIVLCLGLSGFLLLTPTWFGHYAALTAAPLMVVIGAAGGELLRSLERSRGTTAVAVLLFASLMIFYALPTVNRSWARGFPASALTASVAAVPGCITADDVTGLIELNVLSRNLRRGCPLSVDLGGANYDVQPTTAGADRPRRSNPAWQRVALRYLGSGTEVLLVRAGLHSLSRRTVAIVGGWRLLERARHVLLRAPQH</sequence>
<dbReference type="Proteomes" id="UP000704762">
    <property type="component" value="Unassembled WGS sequence"/>
</dbReference>
<feature type="transmembrane region" description="Helical" evidence="1">
    <location>
        <begin position="31"/>
        <end position="49"/>
    </location>
</feature>
<dbReference type="RefSeq" id="WP_204918634.1">
    <property type="nucleotide sequence ID" value="NZ_BAAAQP010000003.1"/>
</dbReference>